<feature type="chain" id="PRO_5046096546" evidence="11">
    <location>
        <begin position="30"/>
        <end position="243"/>
    </location>
</feature>
<keyword evidence="4" id="KW-0256">Endoplasmic reticulum</keyword>
<evidence type="ECO:0000256" key="5">
    <source>
        <dbReference type="ARBA" id="ARBA00022982"/>
    </source>
</evidence>
<keyword evidence="7" id="KW-1015">Disulfide bond</keyword>
<keyword evidence="6 10" id="KW-1133">Transmembrane helix</keyword>
<sequence>MKIWQKTLYLAALLVACDVVGELQPCVWSENPRNEKYILDESSWDLTLKGEWMIGFCVPLIMACIKFERAWSKFAHEKQLEKSDMIVASMKLEYSETVIRRFSLHELPTILHVKDGVFRKLPIGKNVQELHELANFKWQEIEPMPFWQHPNGLLIRAYVRYIQAIDQVYQASWLGTDYEHATWLVRIGLILIMGMFLTICCSIYCCLYDRRKLPKCGKKSKEQVEGHSARKQKGSSRQKISLD</sequence>
<evidence type="ECO:0000256" key="10">
    <source>
        <dbReference type="SAM" id="Phobius"/>
    </source>
</evidence>
<organism evidence="12 13">
    <name type="scientific">Drosophila arizonae</name>
    <name type="common">Fruit fly</name>
    <dbReference type="NCBI Taxonomy" id="7263"/>
    <lineage>
        <taxon>Eukaryota</taxon>
        <taxon>Metazoa</taxon>
        <taxon>Ecdysozoa</taxon>
        <taxon>Arthropoda</taxon>
        <taxon>Hexapoda</taxon>
        <taxon>Insecta</taxon>
        <taxon>Pterygota</taxon>
        <taxon>Neoptera</taxon>
        <taxon>Endopterygota</taxon>
        <taxon>Diptera</taxon>
        <taxon>Brachycera</taxon>
        <taxon>Muscomorpha</taxon>
        <taxon>Ephydroidea</taxon>
        <taxon>Drosophilidae</taxon>
        <taxon>Drosophila</taxon>
    </lineage>
</organism>
<reference evidence="13" key="3">
    <citation type="submission" date="2025-08" db="UniProtKB">
        <authorList>
            <consortium name="RefSeq"/>
        </authorList>
    </citation>
    <scope>IDENTIFICATION</scope>
    <source>
        <tissue evidence="13">Whole organism</tissue>
    </source>
</reference>
<reference evidence="12" key="2">
    <citation type="journal article" date="2016" name="G3 (Bethesda)">
        <title>Genome Evolution in Three Species of Cactophilic Drosophila.</title>
        <authorList>
            <person name="Sanchez-Flores A."/>
            <person name="Penazola F."/>
            <person name="Carpinteyro-Ponce J."/>
            <person name="Nazario-Yepiz N."/>
            <person name="Abreu-Goodger C."/>
            <person name="Machado C.A."/>
            <person name="Markow T.A."/>
        </authorList>
    </citation>
    <scope>NUCLEOTIDE SEQUENCE [LARGE SCALE GENOMIC DNA]</scope>
</reference>
<proteinExistence type="predicted"/>
<keyword evidence="2" id="KW-0813">Transport</keyword>
<dbReference type="InterPro" id="IPR052454">
    <property type="entry name" value="TMX_domain-containing"/>
</dbReference>
<feature type="compositionally biased region" description="Basic and acidic residues" evidence="9">
    <location>
        <begin position="219"/>
        <end position="228"/>
    </location>
</feature>
<dbReference type="Gene3D" id="3.40.30.10">
    <property type="entry name" value="Glutaredoxin"/>
    <property type="match status" value="1"/>
</dbReference>
<evidence type="ECO:0000256" key="4">
    <source>
        <dbReference type="ARBA" id="ARBA00022824"/>
    </source>
</evidence>
<dbReference type="InterPro" id="IPR036249">
    <property type="entry name" value="Thioredoxin-like_sf"/>
</dbReference>
<evidence type="ECO:0000256" key="2">
    <source>
        <dbReference type="ARBA" id="ARBA00022448"/>
    </source>
</evidence>
<dbReference type="PANTHER" id="PTHR46107:SF3">
    <property type="entry name" value="THIOREDOXIN DOMAIN-CONTAINING PROTEIN"/>
    <property type="match status" value="1"/>
</dbReference>
<keyword evidence="12" id="KW-1185">Reference proteome</keyword>
<feature type="signal peptide" evidence="11">
    <location>
        <begin position="1"/>
        <end position="29"/>
    </location>
</feature>
<comment type="subcellular location">
    <subcellularLocation>
        <location evidence="1">Endoplasmic reticulum membrane</location>
        <topology evidence="1">Single-pass membrane protein</topology>
    </subcellularLocation>
</comment>
<feature type="region of interest" description="Disordered" evidence="9">
    <location>
        <begin position="217"/>
        <end position="243"/>
    </location>
</feature>
<accession>A0ABM1PB34</accession>
<evidence type="ECO:0000256" key="7">
    <source>
        <dbReference type="ARBA" id="ARBA00023157"/>
    </source>
</evidence>
<keyword evidence="10" id="KW-0472">Membrane</keyword>
<gene>
    <name evidence="13" type="primary">LOC108614700</name>
</gene>
<evidence type="ECO:0000313" key="12">
    <source>
        <dbReference type="Proteomes" id="UP000694904"/>
    </source>
</evidence>
<evidence type="ECO:0000256" key="8">
    <source>
        <dbReference type="ARBA" id="ARBA00023284"/>
    </source>
</evidence>
<feature type="transmembrane region" description="Helical" evidence="10">
    <location>
        <begin position="183"/>
        <end position="208"/>
    </location>
</feature>
<evidence type="ECO:0000313" key="13">
    <source>
        <dbReference type="RefSeq" id="XP_017864420.1"/>
    </source>
</evidence>
<reference evidence="12" key="1">
    <citation type="journal article" date="1997" name="Nucleic Acids Res.">
        <title>tRNAscan-SE: a program for improved detection of transfer RNA genes in genomic sequence.</title>
        <authorList>
            <person name="Lowe T.M."/>
            <person name="Eddy S.R."/>
        </authorList>
    </citation>
    <scope>NUCLEOTIDE SEQUENCE [LARGE SCALE GENOMIC DNA]</scope>
</reference>
<keyword evidence="5" id="KW-0249">Electron transport</keyword>
<dbReference type="GeneID" id="108614700"/>
<dbReference type="RefSeq" id="XP_017864420.1">
    <property type="nucleotide sequence ID" value="XM_018008931.1"/>
</dbReference>
<evidence type="ECO:0000256" key="6">
    <source>
        <dbReference type="ARBA" id="ARBA00022989"/>
    </source>
</evidence>
<name>A0ABM1PB34_DROAR</name>
<evidence type="ECO:0000256" key="11">
    <source>
        <dbReference type="SAM" id="SignalP"/>
    </source>
</evidence>
<evidence type="ECO:0000256" key="1">
    <source>
        <dbReference type="ARBA" id="ARBA00004389"/>
    </source>
</evidence>
<keyword evidence="8" id="KW-0676">Redox-active center</keyword>
<dbReference type="Proteomes" id="UP000694904">
    <property type="component" value="Chromosome 4"/>
</dbReference>
<keyword evidence="3 11" id="KW-0732">Signal</keyword>
<protein>
    <submittedName>
        <fullName evidence="13">Thioredoxin-related transmembrane protein 4-like</fullName>
    </submittedName>
</protein>
<evidence type="ECO:0000256" key="3">
    <source>
        <dbReference type="ARBA" id="ARBA00022729"/>
    </source>
</evidence>
<dbReference type="SUPFAM" id="SSF52833">
    <property type="entry name" value="Thioredoxin-like"/>
    <property type="match status" value="1"/>
</dbReference>
<evidence type="ECO:0000256" key="9">
    <source>
        <dbReference type="SAM" id="MobiDB-lite"/>
    </source>
</evidence>
<keyword evidence="10" id="KW-0812">Transmembrane</keyword>
<dbReference type="PANTHER" id="PTHR46107">
    <property type="entry name" value="DUMPY: SHORTER THAN WILD-TYPE"/>
    <property type="match status" value="1"/>
</dbReference>
<dbReference type="PROSITE" id="PS51257">
    <property type="entry name" value="PROKAR_LIPOPROTEIN"/>
    <property type="match status" value="1"/>
</dbReference>